<keyword evidence="4" id="KW-1185">Reference proteome</keyword>
<keyword evidence="1" id="KW-0175">Coiled coil</keyword>
<evidence type="ECO:0000313" key="3">
    <source>
        <dbReference type="EMBL" id="KAG2214174.1"/>
    </source>
</evidence>
<feature type="compositionally biased region" description="Acidic residues" evidence="2">
    <location>
        <begin position="157"/>
        <end position="167"/>
    </location>
</feature>
<protein>
    <submittedName>
        <fullName evidence="3">Uncharacterized protein</fullName>
    </submittedName>
</protein>
<proteinExistence type="predicted"/>
<evidence type="ECO:0000313" key="4">
    <source>
        <dbReference type="Proteomes" id="UP000646827"/>
    </source>
</evidence>
<comment type="caution">
    <text evidence="3">The sequence shown here is derived from an EMBL/GenBank/DDBJ whole genome shotgun (WGS) entry which is preliminary data.</text>
</comment>
<feature type="non-terminal residue" evidence="3">
    <location>
        <position position="1"/>
    </location>
</feature>
<gene>
    <name evidence="3" type="ORF">INT45_005264</name>
</gene>
<name>A0A8H7RNF8_9FUNG</name>
<dbReference type="OrthoDB" id="2255497at2759"/>
<accession>A0A8H7RNF8</accession>
<reference evidence="3 4" key="1">
    <citation type="submission" date="2020-12" db="EMBL/GenBank/DDBJ databases">
        <title>Metabolic potential, ecology and presence of endohyphal bacteria is reflected in genomic diversity of Mucoromycotina.</title>
        <authorList>
            <person name="Muszewska A."/>
            <person name="Okrasinska A."/>
            <person name="Steczkiewicz K."/>
            <person name="Drgas O."/>
            <person name="Orlowska M."/>
            <person name="Perlinska-Lenart U."/>
            <person name="Aleksandrzak-Piekarczyk T."/>
            <person name="Szatraj K."/>
            <person name="Zielenkiewicz U."/>
            <person name="Pilsyk S."/>
            <person name="Malc E."/>
            <person name="Mieczkowski P."/>
            <person name="Kruszewska J.S."/>
            <person name="Biernat P."/>
            <person name="Pawlowska J."/>
        </authorList>
    </citation>
    <scope>NUCLEOTIDE SEQUENCE [LARGE SCALE GENOMIC DNA]</scope>
    <source>
        <strain evidence="3 4">CBS 142.35</strain>
    </source>
</reference>
<evidence type="ECO:0000256" key="1">
    <source>
        <dbReference type="SAM" id="Coils"/>
    </source>
</evidence>
<evidence type="ECO:0000256" key="2">
    <source>
        <dbReference type="SAM" id="MobiDB-lite"/>
    </source>
</evidence>
<feature type="region of interest" description="Disordered" evidence="2">
    <location>
        <begin position="123"/>
        <end position="167"/>
    </location>
</feature>
<feature type="coiled-coil region" evidence="1">
    <location>
        <begin position="74"/>
        <end position="101"/>
    </location>
</feature>
<sequence length="551" mass="62481">MSFSTRQCEKMGVPIHFSGLTVNKWSSVEDLALSIAQGTVPNRRVQPAITHTHLLELFQNISDHSQSTPALLVYETFIEKYEELENECKEKTLKKQFEQESRKNAYKGAIISSKRLGSTLDKEINKKSRHGNNINDQDNKEDNAEQADDTQASDNIEANDDETKDEEVPLDFTTKLLSITTEEAKNLQQKKRNGGELTREKEKIMKCGLSHLVDMVNASDKGQRKLFEVDEWEEFSEDMKKHYPTKVDPSLLTKRLLTSWKILVNLCAIENGFSKGQRFEGKILDVFDLVLNLLENHPNLFIPSKANKYTETDYLARLWAPLFDLLLSANFKDNEYNVAASELAKIFPNDVKLFGDECKLVHEGKDIVDSLVNVYNGESAGNDTIGWILQLTGPDESGHNIISSLQTLEDNHSPIAERFGRPSSLIAPCTETDWTCPTYYCHPLNTDEPIMDDAKQYPSHLESNHEKTIANEKCIDEQQYDGVPDEFGWVKIKGQLKCPDSLIFVDALRTIININNVPEQPIVLDSVVPTRRTHDEAFQQPAEQPPTVLQP</sequence>
<organism evidence="3 4">
    <name type="scientific">Circinella minor</name>
    <dbReference type="NCBI Taxonomy" id="1195481"/>
    <lineage>
        <taxon>Eukaryota</taxon>
        <taxon>Fungi</taxon>
        <taxon>Fungi incertae sedis</taxon>
        <taxon>Mucoromycota</taxon>
        <taxon>Mucoromycotina</taxon>
        <taxon>Mucoromycetes</taxon>
        <taxon>Mucorales</taxon>
        <taxon>Lichtheimiaceae</taxon>
        <taxon>Circinella</taxon>
    </lineage>
</organism>
<dbReference type="EMBL" id="JAEPRB010000627">
    <property type="protein sequence ID" value="KAG2214174.1"/>
    <property type="molecule type" value="Genomic_DNA"/>
</dbReference>
<dbReference type="AlphaFoldDB" id="A0A8H7RNF8"/>
<dbReference type="Proteomes" id="UP000646827">
    <property type="component" value="Unassembled WGS sequence"/>
</dbReference>